<keyword evidence="1" id="KW-1133">Transmembrane helix</keyword>
<proteinExistence type="predicted"/>
<keyword evidence="3" id="KW-1185">Reference proteome</keyword>
<protein>
    <submittedName>
        <fullName evidence="2">Uncharacterized protein</fullName>
    </submittedName>
</protein>
<keyword evidence="1" id="KW-0472">Membrane</keyword>
<evidence type="ECO:0000313" key="3">
    <source>
        <dbReference type="Proteomes" id="UP000198556"/>
    </source>
</evidence>
<dbReference type="AlphaFoldDB" id="A0A1H9I090"/>
<dbReference type="EMBL" id="FOGF01000004">
    <property type="protein sequence ID" value="SEQ67984.1"/>
    <property type="molecule type" value="Genomic_DNA"/>
</dbReference>
<reference evidence="2 3" key="1">
    <citation type="submission" date="2016-10" db="EMBL/GenBank/DDBJ databases">
        <authorList>
            <person name="de Groot N.N."/>
        </authorList>
    </citation>
    <scope>NUCLEOTIDE SEQUENCE [LARGE SCALE GENOMIC DNA]</scope>
    <source>
        <strain evidence="2 3">DSM 15827</strain>
    </source>
</reference>
<organism evidence="2 3">
    <name type="scientific">Granulicatella balaenopterae</name>
    <dbReference type="NCBI Taxonomy" id="137733"/>
    <lineage>
        <taxon>Bacteria</taxon>
        <taxon>Bacillati</taxon>
        <taxon>Bacillota</taxon>
        <taxon>Bacilli</taxon>
        <taxon>Lactobacillales</taxon>
        <taxon>Carnobacteriaceae</taxon>
        <taxon>Granulicatella</taxon>
    </lineage>
</organism>
<gene>
    <name evidence="2" type="ORF">SAMN05421767_10413</name>
</gene>
<sequence length="172" mass="19780">MNENNTLLFKWMMIVVVIVVSGFLVFSKFLLPPTSETNQSISVNLPPNNPSDINQNDNISNEEIITNVLQDLYEYHPDKKIEDLKSLGNVPEGYREKIISTFLENQHTANNQATTIKIDAIEQIEDTDTEKIFLVTVSFYIADNHKTDNEGIKNKQFEVTMFQNQVIDIKER</sequence>
<dbReference type="STRING" id="137733.SAMN05421767_10413"/>
<keyword evidence="1" id="KW-0812">Transmembrane</keyword>
<feature type="transmembrane region" description="Helical" evidence="1">
    <location>
        <begin position="12"/>
        <end position="31"/>
    </location>
</feature>
<evidence type="ECO:0000256" key="1">
    <source>
        <dbReference type="SAM" id="Phobius"/>
    </source>
</evidence>
<evidence type="ECO:0000313" key="2">
    <source>
        <dbReference type="EMBL" id="SEQ67984.1"/>
    </source>
</evidence>
<accession>A0A1H9I090</accession>
<dbReference type="RefSeq" id="WP_089745935.1">
    <property type="nucleotide sequence ID" value="NZ_FOGF01000004.1"/>
</dbReference>
<name>A0A1H9I090_9LACT</name>
<dbReference type="Proteomes" id="UP000198556">
    <property type="component" value="Unassembled WGS sequence"/>
</dbReference>